<evidence type="ECO:0000313" key="3">
    <source>
        <dbReference type="EMBL" id="AXH12369.1"/>
    </source>
</evidence>
<dbReference type="EMBL" id="PDKM01000002">
    <property type="protein sequence ID" value="RXK10702.1"/>
    <property type="molecule type" value="Genomic_DNA"/>
</dbReference>
<dbReference type="InterPro" id="IPR029058">
    <property type="entry name" value="AB_hydrolase_fold"/>
</dbReference>
<dbReference type="InterPro" id="IPR000073">
    <property type="entry name" value="AB_hydrolase_1"/>
</dbReference>
<dbReference type="Proteomes" id="UP000253850">
    <property type="component" value="Chromosome"/>
</dbReference>
<dbReference type="KEGG" id="hbv:ABIV_1373"/>
<reference evidence="4 6" key="1">
    <citation type="submission" date="2017-10" db="EMBL/GenBank/DDBJ databases">
        <title>Genomics of the genus Arcobacter.</title>
        <authorList>
            <person name="Perez-Cataluna A."/>
            <person name="Figueras M.J."/>
        </authorList>
    </citation>
    <scope>NUCLEOTIDE SEQUENCE [LARGE SCALE GENOMIC DNA]</scope>
    <source>
        <strain evidence="4 6">CECT 7835</strain>
    </source>
</reference>
<dbReference type="Proteomes" id="UP000289193">
    <property type="component" value="Unassembled WGS sequence"/>
</dbReference>
<name>A0AAX2AAQ5_9BACT</name>
<keyword evidence="4" id="KW-0378">Hydrolase</keyword>
<dbReference type="AlphaFoldDB" id="A0AAX2AAQ5"/>
<gene>
    <name evidence="3" type="ORF">ABIV_1373</name>
    <name evidence="4" type="ORF">CRV05_05330</name>
</gene>
<feature type="domain" description="AB hydrolase-1" evidence="2">
    <location>
        <begin position="89"/>
        <end position="174"/>
    </location>
</feature>
<evidence type="ECO:0000313" key="5">
    <source>
        <dbReference type="Proteomes" id="UP000253850"/>
    </source>
</evidence>
<accession>A0AAX2AAQ5</accession>
<feature type="signal peptide" evidence="1">
    <location>
        <begin position="1"/>
        <end position="21"/>
    </location>
</feature>
<dbReference type="RefSeq" id="WP_114839200.1">
    <property type="nucleotide sequence ID" value="NZ_CP031217.1"/>
</dbReference>
<evidence type="ECO:0000313" key="6">
    <source>
        <dbReference type="Proteomes" id="UP000289193"/>
    </source>
</evidence>
<evidence type="ECO:0000313" key="4">
    <source>
        <dbReference type="EMBL" id="RXK10702.1"/>
    </source>
</evidence>
<feature type="chain" id="PRO_5044718513" evidence="1">
    <location>
        <begin position="22"/>
        <end position="263"/>
    </location>
</feature>
<dbReference type="Gene3D" id="3.40.50.1820">
    <property type="entry name" value="alpha/beta hydrolase"/>
    <property type="match status" value="1"/>
</dbReference>
<keyword evidence="6" id="KW-1185">Reference proteome</keyword>
<organism evidence="4 6">
    <name type="scientific">Halarcobacter bivalviorum</name>
    <dbReference type="NCBI Taxonomy" id="663364"/>
    <lineage>
        <taxon>Bacteria</taxon>
        <taxon>Pseudomonadati</taxon>
        <taxon>Campylobacterota</taxon>
        <taxon>Epsilonproteobacteria</taxon>
        <taxon>Campylobacterales</taxon>
        <taxon>Arcobacteraceae</taxon>
        <taxon>Halarcobacter</taxon>
    </lineage>
</organism>
<dbReference type="EMBL" id="CP031217">
    <property type="protein sequence ID" value="AXH12369.1"/>
    <property type="molecule type" value="Genomic_DNA"/>
</dbReference>
<dbReference type="Pfam" id="PF00561">
    <property type="entry name" value="Abhydrolase_1"/>
    <property type="match status" value="1"/>
</dbReference>
<dbReference type="SUPFAM" id="SSF53474">
    <property type="entry name" value="alpha/beta-Hydrolases"/>
    <property type="match status" value="1"/>
</dbReference>
<protein>
    <submittedName>
        <fullName evidence="3 4">Alpha/beta hydrolase</fullName>
    </submittedName>
</protein>
<evidence type="ECO:0000259" key="2">
    <source>
        <dbReference type="Pfam" id="PF00561"/>
    </source>
</evidence>
<reference evidence="3 5" key="2">
    <citation type="submission" date="2018-07" db="EMBL/GenBank/DDBJ databases">
        <title>Complete genome of the Arcobacter bivalviorum type strain LMG 26154.</title>
        <authorList>
            <person name="Miller W.G."/>
            <person name="Yee E."/>
            <person name="Bono J.L."/>
        </authorList>
    </citation>
    <scope>NUCLEOTIDE SEQUENCE [LARGE SCALE GENOMIC DNA]</scope>
    <source>
        <strain evidence="3 5">LMG 26154</strain>
    </source>
</reference>
<dbReference type="GO" id="GO:0016787">
    <property type="term" value="F:hydrolase activity"/>
    <property type="evidence" value="ECO:0007669"/>
    <property type="project" value="UniProtKB-KW"/>
</dbReference>
<sequence>MLKKVLKASFLSLVLSSSLMASSVTKQECEAKEGSFIFAGNECIEYRAFEGENNDVITVIVHGTWDLGTNTLGRYAPFAESMNMMTDLTTIAVALPGYSKSSTNNLKPLASKEVKNLAATKEYVTFLGELISALKEKYEASSVNFIGHSAGAMMGGTLIGVKPELIQNIVLAGGRYDIHKINKDKGLISMVDILDNIDKETKILFVYGSEDKISEPSVTTEFFEIAKNKGLNVKLVEVKGAAHLDLDMTDTATAATVELFEEE</sequence>
<keyword evidence="1" id="KW-0732">Signal</keyword>
<proteinExistence type="predicted"/>
<evidence type="ECO:0000256" key="1">
    <source>
        <dbReference type="SAM" id="SignalP"/>
    </source>
</evidence>